<evidence type="ECO:0000313" key="1">
    <source>
        <dbReference type="EMBL" id="JAD21709.1"/>
    </source>
</evidence>
<dbReference type="EMBL" id="GBRH01276186">
    <property type="protein sequence ID" value="JAD21709.1"/>
    <property type="molecule type" value="Transcribed_RNA"/>
</dbReference>
<sequence>MHYILEYLHIH</sequence>
<accession>A0A0A8Y6M0</accession>
<proteinExistence type="predicted"/>
<reference evidence="1" key="2">
    <citation type="journal article" date="2015" name="Data Brief">
        <title>Shoot transcriptome of the giant reed, Arundo donax.</title>
        <authorList>
            <person name="Barrero R.A."/>
            <person name="Guerrero F.D."/>
            <person name="Moolhuijzen P."/>
            <person name="Goolsby J.A."/>
            <person name="Tidwell J."/>
            <person name="Bellgard S.E."/>
            <person name="Bellgard M.I."/>
        </authorList>
    </citation>
    <scope>NUCLEOTIDE SEQUENCE</scope>
    <source>
        <tissue evidence="1">Shoot tissue taken approximately 20 cm above the soil surface</tissue>
    </source>
</reference>
<protein>
    <submittedName>
        <fullName evidence="1">Uncharacterized protein</fullName>
    </submittedName>
</protein>
<name>A0A0A8Y6M0_ARUDO</name>
<organism evidence="1">
    <name type="scientific">Arundo donax</name>
    <name type="common">Giant reed</name>
    <name type="synonym">Donax arundinaceus</name>
    <dbReference type="NCBI Taxonomy" id="35708"/>
    <lineage>
        <taxon>Eukaryota</taxon>
        <taxon>Viridiplantae</taxon>
        <taxon>Streptophyta</taxon>
        <taxon>Embryophyta</taxon>
        <taxon>Tracheophyta</taxon>
        <taxon>Spermatophyta</taxon>
        <taxon>Magnoliopsida</taxon>
        <taxon>Liliopsida</taxon>
        <taxon>Poales</taxon>
        <taxon>Poaceae</taxon>
        <taxon>PACMAD clade</taxon>
        <taxon>Arundinoideae</taxon>
        <taxon>Arundineae</taxon>
        <taxon>Arundo</taxon>
    </lineage>
</organism>
<reference evidence="1" key="1">
    <citation type="submission" date="2014-09" db="EMBL/GenBank/DDBJ databases">
        <authorList>
            <person name="Magalhaes I.L.F."/>
            <person name="Oliveira U."/>
            <person name="Santos F.R."/>
            <person name="Vidigal T.H.D.A."/>
            <person name="Brescovit A.D."/>
            <person name="Santos A.J."/>
        </authorList>
    </citation>
    <scope>NUCLEOTIDE SEQUENCE</scope>
    <source>
        <tissue evidence="1">Shoot tissue taken approximately 20 cm above the soil surface</tissue>
    </source>
</reference>